<reference evidence="2" key="2">
    <citation type="submission" date="2022-01" db="EMBL/GenBank/DDBJ databases">
        <authorList>
            <person name="Yamashiro T."/>
            <person name="Shiraishi A."/>
            <person name="Satake H."/>
            <person name="Nakayama K."/>
        </authorList>
    </citation>
    <scope>NUCLEOTIDE SEQUENCE</scope>
</reference>
<evidence type="ECO:0000313" key="2">
    <source>
        <dbReference type="EMBL" id="GJT44157.1"/>
    </source>
</evidence>
<evidence type="ECO:0000313" key="3">
    <source>
        <dbReference type="Proteomes" id="UP001151760"/>
    </source>
</evidence>
<feature type="compositionally biased region" description="Acidic residues" evidence="1">
    <location>
        <begin position="17"/>
        <end position="26"/>
    </location>
</feature>
<organism evidence="2 3">
    <name type="scientific">Tanacetum coccineum</name>
    <dbReference type="NCBI Taxonomy" id="301880"/>
    <lineage>
        <taxon>Eukaryota</taxon>
        <taxon>Viridiplantae</taxon>
        <taxon>Streptophyta</taxon>
        <taxon>Embryophyta</taxon>
        <taxon>Tracheophyta</taxon>
        <taxon>Spermatophyta</taxon>
        <taxon>Magnoliopsida</taxon>
        <taxon>eudicotyledons</taxon>
        <taxon>Gunneridae</taxon>
        <taxon>Pentapetalae</taxon>
        <taxon>asterids</taxon>
        <taxon>campanulids</taxon>
        <taxon>Asterales</taxon>
        <taxon>Asteraceae</taxon>
        <taxon>Asteroideae</taxon>
        <taxon>Anthemideae</taxon>
        <taxon>Anthemidinae</taxon>
        <taxon>Tanacetum</taxon>
    </lineage>
</organism>
<dbReference type="Proteomes" id="UP001151760">
    <property type="component" value="Unassembled WGS sequence"/>
</dbReference>
<keyword evidence="3" id="KW-1185">Reference proteome</keyword>
<accession>A0ABQ5DY86</accession>
<proteinExistence type="predicted"/>
<sequence length="71" mass="8117">MVIDESVVELVKLVDNEEAMDEEEGSEPNGNVNEDSTRWGKYANRSPKIPWSMPIGNYLKHKINEKTIEVL</sequence>
<gene>
    <name evidence="2" type="ORF">Tco_0952872</name>
</gene>
<name>A0ABQ5DY86_9ASTR</name>
<dbReference type="EMBL" id="BQNB010015789">
    <property type="protein sequence ID" value="GJT44157.1"/>
    <property type="molecule type" value="Genomic_DNA"/>
</dbReference>
<comment type="caution">
    <text evidence="2">The sequence shown here is derived from an EMBL/GenBank/DDBJ whole genome shotgun (WGS) entry which is preliminary data.</text>
</comment>
<feature type="region of interest" description="Disordered" evidence="1">
    <location>
        <begin position="17"/>
        <end position="39"/>
    </location>
</feature>
<reference evidence="2" key="1">
    <citation type="journal article" date="2022" name="Int. J. Mol. Sci.">
        <title>Draft Genome of Tanacetum Coccineum: Genomic Comparison of Closely Related Tanacetum-Family Plants.</title>
        <authorList>
            <person name="Yamashiro T."/>
            <person name="Shiraishi A."/>
            <person name="Nakayama K."/>
            <person name="Satake H."/>
        </authorList>
    </citation>
    <scope>NUCLEOTIDE SEQUENCE</scope>
</reference>
<protein>
    <submittedName>
        <fullName evidence="2">Uncharacterized protein</fullName>
    </submittedName>
</protein>
<evidence type="ECO:0000256" key="1">
    <source>
        <dbReference type="SAM" id="MobiDB-lite"/>
    </source>
</evidence>